<dbReference type="OrthoDB" id="445995at2759"/>
<accession>A0A6V7HEX2</accession>
<keyword evidence="2" id="KW-1185">Reference proteome</keyword>
<gene>
    <name evidence="1" type="ORF">MHI_LOCUS836760</name>
</gene>
<evidence type="ECO:0008006" key="3">
    <source>
        <dbReference type="Google" id="ProtNLM"/>
    </source>
</evidence>
<feature type="non-terminal residue" evidence="1">
    <location>
        <position position="52"/>
    </location>
</feature>
<dbReference type="EMBL" id="CAJDYZ010011166">
    <property type="protein sequence ID" value="CAD1479000.1"/>
    <property type="molecule type" value="Genomic_DNA"/>
</dbReference>
<protein>
    <recommendedName>
        <fullName evidence="3">Zasp-like motif domain-containing protein</fullName>
    </recommendedName>
</protein>
<dbReference type="Proteomes" id="UP000752696">
    <property type="component" value="Unassembled WGS sequence"/>
</dbReference>
<name>A0A6V7HEX2_9HYME</name>
<evidence type="ECO:0000313" key="1">
    <source>
        <dbReference type="EMBL" id="CAD1479000.1"/>
    </source>
</evidence>
<reference evidence="1" key="1">
    <citation type="submission" date="2020-07" db="EMBL/GenBank/DDBJ databases">
        <authorList>
            <person name="Nazaruddin N."/>
        </authorList>
    </citation>
    <scope>NUCLEOTIDE SEQUENCE</scope>
</reference>
<comment type="caution">
    <text evidence="1">The sequence shown here is derived from an EMBL/GenBank/DDBJ whole genome shotgun (WGS) entry which is preliminary data.</text>
</comment>
<evidence type="ECO:0000313" key="2">
    <source>
        <dbReference type="Proteomes" id="UP000752696"/>
    </source>
</evidence>
<sequence length="52" mass="6010">MQWYSPKKPVKYDPSKSEAYKALQEEALGDTVQEVRPVRTGVFSPQRANQNR</sequence>
<dbReference type="AlphaFoldDB" id="A0A6V7HEX2"/>
<organism evidence="1 2">
    <name type="scientific">Heterotrigona itama</name>
    <dbReference type="NCBI Taxonomy" id="395501"/>
    <lineage>
        <taxon>Eukaryota</taxon>
        <taxon>Metazoa</taxon>
        <taxon>Ecdysozoa</taxon>
        <taxon>Arthropoda</taxon>
        <taxon>Hexapoda</taxon>
        <taxon>Insecta</taxon>
        <taxon>Pterygota</taxon>
        <taxon>Neoptera</taxon>
        <taxon>Endopterygota</taxon>
        <taxon>Hymenoptera</taxon>
        <taxon>Apocrita</taxon>
        <taxon>Aculeata</taxon>
        <taxon>Apoidea</taxon>
        <taxon>Anthophila</taxon>
        <taxon>Apidae</taxon>
        <taxon>Heterotrigona</taxon>
    </lineage>
</organism>
<proteinExistence type="predicted"/>